<dbReference type="GO" id="GO:0016491">
    <property type="term" value="F:oxidoreductase activity"/>
    <property type="evidence" value="ECO:0007669"/>
    <property type="project" value="UniProtKB-KW"/>
</dbReference>
<dbReference type="PIRSF" id="PIRSF037495">
    <property type="entry name" value="Opine_OX_OoxA/HcnB"/>
    <property type="match status" value="1"/>
</dbReference>
<feature type="domain" description="BFD-like [2Fe-2S]-binding" evidence="3">
    <location>
        <begin position="458"/>
        <end position="510"/>
    </location>
</feature>
<comment type="caution">
    <text evidence="5">The sequence shown here is derived from an EMBL/GenBank/DDBJ whole genome shotgun (WGS) entry which is preliminary data.</text>
</comment>
<dbReference type="AlphaFoldDB" id="A0A8J4EMR8"/>
<dbReference type="Proteomes" id="UP000614996">
    <property type="component" value="Unassembled WGS sequence"/>
</dbReference>
<gene>
    <name evidence="5" type="ORF">NUM_47390</name>
</gene>
<evidence type="ECO:0000259" key="4">
    <source>
        <dbReference type="Pfam" id="PF07992"/>
    </source>
</evidence>
<feature type="compositionally biased region" description="Low complexity" evidence="2">
    <location>
        <begin position="97"/>
        <end position="116"/>
    </location>
</feature>
<feature type="region of interest" description="Disordered" evidence="2">
    <location>
        <begin position="97"/>
        <end position="129"/>
    </location>
</feature>
<dbReference type="Gene3D" id="3.50.50.60">
    <property type="entry name" value="FAD/NAD(P)-binding domain"/>
    <property type="match status" value="3"/>
</dbReference>
<keyword evidence="6" id="KW-1185">Reference proteome</keyword>
<dbReference type="PANTHER" id="PTHR42949:SF3">
    <property type="entry name" value="ANAEROBIC GLYCEROL-3-PHOSPHATE DEHYDROGENASE SUBUNIT B"/>
    <property type="match status" value="1"/>
</dbReference>
<dbReference type="Pfam" id="PF07992">
    <property type="entry name" value="Pyr_redox_2"/>
    <property type="match status" value="1"/>
</dbReference>
<dbReference type="Gene3D" id="1.10.10.1100">
    <property type="entry name" value="BFD-like [2Fe-2S]-binding domain"/>
    <property type="match status" value="1"/>
</dbReference>
<organism evidence="5 6">
    <name type="scientific">Actinocatenispora comari</name>
    <dbReference type="NCBI Taxonomy" id="2807577"/>
    <lineage>
        <taxon>Bacteria</taxon>
        <taxon>Bacillati</taxon>
        <taxon>Actinomycetota</taxon>
        <taxon>Actinomycetes</taxon>
        <taxon>Micromonosporales</taxon>
        <taxon>Micromonosporaceae</taxon>
        <taxon>Actinocatenispora</taxon>
    </lineage>
</organism>
<dbReference type="InterPro" id="IPR041854">
    <property type="entry name" value="BFD-like_2Fe2S-bd_dom_sf"/>
</dbReference>
<dbReference type="RefSeq" id="WP_263975139.1">
    <property type="nucleotide sequence ID" value="NZ_BOPO01000095.1"/>
</dbReference>
<dbReference type="InterPro" id="IPR036188">
    <property type="entry name" value="FAD/NAD-bd_sf"/>
</dbReference>
<dbReference type="InterPro" id="IPR023753">
    <property type="entry name" value="FAD/NAD-binding_dom"/>
</dbReference>
<evidence type="ECO:0000259" key="3">
    <source>
        <dbReference type="Pfam" id="PF04324"/>
    </source>
</evidence>
<dbReference type="EMBL" id="BOPO01000095">
    <property type="protein sequence ID" value="GIL29485.1"/>
    <property type="molecule type" value="Genomic_DNA"/>
</dbReference>
<sequence length="541" mass="54221">MAVVGAGPAGLAAATVLADHGARVLVVDEQHRPGGQIYRQPPATFTARGAPAGTAIPAGRRLLAAAAEAPLRWWPGTVAWGVFGAGAGLDDFAAAPTAPGAAAPAAPGAATPGVPGAAPPAVPGDATPGVPDAGGAVPRVHGAGPDGRAVDPAEPLAPRRLRLATHGPAGTRLVHPRLLLLTAGAYDLPVPFPGWTLPGVLTAGGVQVFVKAQRLVPGRRFVLAGAHPLVLVVAAQLLAAGAEVAEVALAVRRPALAAALRALPAAAGNAGKLAEGARALAALRRARVPVRFGTMVTAALPGADGTLGAVRLVELAADGTPVPGTGREVEADVLALGYGFVPSTELARQAGCATRYDPAGGGWVIEHDRWQRASLPGVYVAGEITGVAGAEQAAAEGRLAGLGALTELGLLAPAAADRLARPVRRELRRRGRLAGLLAGTFVAPDATLAAVRTDDTVLCRCEEVTVGTVRSALRDHPHLRTANAVKLVTRAGMGMCQGRSCQPALCALVAAETGQDVAAVGSYTARPPVKPIPLAALSDPD</sequence>
<evidence type="ECO:0008006" key="7">
    <source>
        <dbReference type="Google" id="ProtNLM"/>
    </source>
</evidence>
<dbReference type="SUPFAM" id="SSF51905">
    <property type="entry name" value="FAD/NAD(P)-binding domain"/>
    <property type="match status" value="1"/>
</dbReference>
<evidence type="ECO:0000313" key="5">
    <source>
        <dbReference type="EMBL" id="GIL29485.1"/>
    </source>
</evidence>
<dbReference type="CDD" id="cd19946">
    <property type="entry name" value="GlpA-like_Fer2_BFD-like"/>
    <property type="match status" value="1"/>
</dbReference>
<accession>A0A8J4EMR8</accession>
<evidence type="ECO:0000256" key="2">
    <source>
        <dbReference type="SAM" id="MobiDB-lite"/>
    </source>
</evidence>
<dbReference type="Pfam" id="PF04324">
    <property type="entry name" value="Fer2_BFD"/>
    <property type="match status" value="1"/>
</dbReference>
<reference evidence="6" key="1">
    <citation type="journal article" date="2021" name="Int. J. Syst. Evol. Microbiol.">
        <title>Actinocatenispora comari sp. nov., an endophytic actinomycete isolated from aerial parts of Comarum salesowianum.</title>
        <authorList>
            <person name="Oyunbileg N."/>
            <person name="Iizaka Y."/>
            <person name="Hamada M."/>
            <person name="Davaapurev B.O."/>
            <person name="Fukumoto A."/>
            <person name="Tsetseg B."/>
            <person name="Kato F."/>
            <person name="Tamura T."/>
            <person name="Batkhuu J."/>
            <person name="Anzai Y."/>
        </authorList>
    </citation>
    <scope>NUCLEOTIDE SEQUENCE [LARGE SCALE GENOMIC DNA]</scope>
    <source>
        <strain evidence="6">NUM-2625</strain>
    </source>
</reference>
<keyword evidence="1" id="KW-0560">Oxidoreductase</keyword>
<dbReference type="InterPro" id="IPR051691">
    <property type="entry name" value="Metab_Enz_Cyan_OpOx_G3PDH"/>
</dbReference>
<dbReference type="InterPro" id="IPR017224">
    <property type="entry name" value="Opine_Oxase_asu/HCN_bsu"/>
</dbReference>
<dbReference type="Pfam" id="PF13450">
    <property type="entry name" value="NAD_binding_8"/>
    <property type="match status" value="1"/>
</dbReference>
<dbReference type="PANTHER" id="PTHR42949">
    <property type="entry name" value="ANAEROBIC GLYCEROL-3-PHOSPHATE DEHYDROGENASE SUBUNIT B"/>
    <property type="match status" value="1"/>
</dbReference>
<protein>
    <recommendedName>
        <fullName evidence="7">FAD/NAD(P)-binding oxidoreductase</fullName>
    </recommendedName>
</protein>
<evidence type="ECO:0000256" key="1">
    <source>
        <dbReference type="ARBA" id="ARBA00023002"/>
    </source>
</evidence>
<proteinExistence type="predicted"/>
<dbReference type="PRINTS" id="PR00368">
    <property type="entry name" value="FADPNR"/>
</dbReference>
<name>A0A8J4EMR8_9ACTN</name>
<evidence type="ECO:0000313" key="6">
    <source>
        <dbReference type="Proteomes" id="UP000614996"/>
    </source>
</evidence>
<dbReference type="InterPro" id="IPR007419">
    <property type="entry name" value="BFD-like_2Fe2S-bd_dom"/>
</dbReference>
<feature type="domain" description="FAD/NAD(P)-binding" evidence="4">
    <location>
        <begin position="220"/>
        <end position="397"/>
    </location>
</feature>